<proteinExistence type="predicted"/>
<keyword evidence="2" id="KW-1185">Reference proteome</keyword>
<dbReference type="EMBL" id="VFRQ01000001">
    <property type="protein sequence ID" value="TPE46022.1"/>
    <property type="molecule type" value="Genomic_DNA"/>
</dbReference>
<dbReference type="Proteomes" id="UP000316727">
    <property type="component" value="Unassembled WGS sequence"/>
</dbReference>
<gene>
    <name evidence="1" type="ORF">FJM65_01365</name>
</gene>
<dbReference type="AlphaFoldDB" id="A0A501WB40"/>
<organism evidence="1 2">
    <name type="scientific">Pontibacter mangrovi</name>
    <dbReference type="NCBI Taxonomy" id="2589816"/>
    <lineage>
        <taxon>Bacteria</taxon>
        <taxon>Pseudomonadati</taxon>
        <taxon>Bacteroidota</taxon>
        <taxon>Cytophagia</taxon>
        <taxon>Cytophagales</taxon>
        <taxon>Hymenobacteraceae</taxon>
        <taxon>Pontibacter</taxon>
    </lineage>
</organism>
<name>A0A501WB40_9BACT</name>
<evidence type="ECO:0000313" key="2">
    <source>
        <dbReference type="Proteomes" id="UP000316727"/>
    </source>
</evidence>
<protein>
    <recommendedName>
        <fullName evidence="3">STAS/SEC14 domain-containing protein</fullName>
    </recommendedName>
</protein>
<sequence length="138" mass="16462">MEVFKAASLEVRAENENSRLRLRCFNKHNPDEFKTGLMEALAYAEKHRIKHWLLDLREIGELEDEEEAWLQRYLFPCMIQKMKDGNYIAMVLSKLCYYRLLERAGKLGLESYNEMIVLKVFFELHKAQKWLNSKSETV</sequence>
<evidence type="ECO:0008006" key="3">
    <source>
        <dbReference type="Google" id="ProtNLM"/>
    </source>
</evidence>
<accession>A0A501WB40</accession>
<evidence type="ECO:0000313" key="1">
    <source>
        <dbReference type="EMBL" id="TPE46022.1"/>
    </source>
</evidence>
<dbReference type="OrthoDB" id="956031at2"/>
<comment type="caution">
    <text evidence="1">The sequence shown here is derived from an EMBL/GenBank/DDBJ whole genome shotgun (WGS) entry which is preliminary data.</text>
</comment>
<dbReference type="RefSeq" id="WP_140618622.1">
    <property type="nucleotide sequence ID" value="NZ_VFRQ01000001.1"/>
</dbReference>
<reference evidence="1 2" key="1">
    <citation type="submission" date="2019-06" db="EMBL/GenBank/DDBJ databases">
        <title>A novel bacterium of genus Pontibacter, isolated from marine sediment.</title>
        <authorList>
            <person name="Huang H."/>
            <person name="Mo K."/>
            <person name="Hu Y."/>
        </authorList>
    </citation>
    <scope>NUCLEOTIDE SEQUENCE [LARGE SCALE GENOMIC DNA]</scope>
    <source>
        <strain evidence="1 2">HB172049</strain>
    </source>
</reference>